<dbReference type="EMBL" id="BMKA01000008">
    <property type="protein sequence ID" value="GGA31409.1"/>
    <property type="molecule type" value="Genomic_DNA"/>
</dbReference>
<dbReference type="Proteomes" id="UP000628017">
    <property type="component" value="Unassembled WGS sequence"/>
</dbReference>
<gene>
    <name evidence="1" type="ORF">GCM10011498_35810</name>
</gene>
<accession>A0A916R1Y2</accession>
<comment type="caution">
    <text evidence="1">The sequence shown here is derived from an EMBL/GenBank/DDBJ whole genome shotgun (WGS) entry which is preliminary data.</text>
</comment>
<evidence type="ECO:0000313" key="1">
    <source>
        <dbReference type="EMBL" id="GGA31409.1"/>
    </source>
</evidence>
<dbReference type="InterPro" id="IPR036046">
    <property type="entry name" value="Acylphosphatase-like_dom_sf"/>
</dbReference>
<dbReference type="AlphaFoldDB" id="A0A916R1Y2"/>
<keyword evidence="2" id="KW-1185">Reference proteome</keyword>
<name>A0A916R1Y2_9RHOB</name>
<evidence type="ECO:0000313" key="2">
    <source>
        <dbReference type="Proteomes" id="UP000628017"/>
    </source>
</evidence>
<dbReference type="SUPFAM" id="SSF54975">
    <property type="entry name" value="Acylphosphatase/BLUF domain-like"/>
    <property type="match status" value="1"/>
</dbReference>
<evidence type="ECO:0008006" key="3">
    <source>
        <dbReference type="Google" id="ProtNLM"/>
    </source>
</evidence>
<reference evidence="1" key="1">
    <citation type="journal article" date="2014" name="Int. J. Syst. Evol. Microbiol.">
        <title>Complete genome sequence of Corynebacterium casei LMG S-19264T (=DSM 44701T), isolated from a smear-ripened cheese.</title>
        <authorList>
            <consortium name="US DOE Joint Genome Institute (JGI-PGF)"/>
            <person name="Walter F."/>
            <person name="Albersmeier A."/>
            <person name="Kalinowski J."/>
            <person name="Ruckert C."/>
        </authorList>
    </citation>
    <scope>NUCLEOTIDE SEQUENCE</scope>
    <source>
        <strain evidence="1">CGMCC 1.15880</strain>
    </source>
</reference>
<proteinExistence type="predicted"/>
<protein>
    <recommendedName>
        <fullName evidence="3">BLUF domain-containing protein</fullName>
    </recommendedName>
</protein>
<reference evidence="1" key="2">
    <citation type="submission" date="2020-09" db="EMBL/GenBank/DDBJ databases">
        <authorList>
            <person name="Sun Q."/>
            <person name="Zhou Y."/>
        </authorList>
    </citation>
    <scope>NUCLEOTIDE SEQUENCE</scope>
    <source>
        <strain evidence="1">CGMCC 1.15880</strain>
    </source>
</reference>
<organism evidence="1 2">
    <name type="scientific">Neptunicoccus cionae</name>
    <dbReference type="NCBI Taxonomy" id="2035344"/>
    <lineage>
        <taxon>Bacteria</taxon>
        <taxon>Pseudomonadati</taxon>
        <taxon>Pseudomonadota</taxon>
        <taxon>Alphaproteobacteria</taxon>
        <taxon>Rhodobacterales</taxon>
        <taxon>Paracoccaceae</taxon>
        <taxon>Neptunicoccus</taxon>
    </lineage>
</organism>
<sequence>MVKGSVYSEGARFDFVLPDNELTLQILFTCRLHGRLSSEQVEPLQKDIWARCADRRIGGFFLLSGQHLVGLFEGPEPVVVGQVDHLIRKHKVASVFVVREAALETREWTKWIGDVFCLNDLPDSERDRFEGLAQIVEIAVEADQRSGKGA</sequence>